<dbReference type="Proteomes" id="UP000250266">
    <property type="component" value="Unassembled WGS sequence"/>
</dbReference>
<protein>
    <submittedName>
        <fullName evidence="2">Uncharacterized protein</fullName>
    </submittedName>
</protein>
<evidence type="ECO:0000313" key="3">
    <source>
        <dbReference type="Proteomes" id="UP000250266"/>
    </source>
</evidence>
<feature type="region of interest" description="Disordered" evidence="1">
    <location>
        <begin position="1"/>
        <end position="70"/>
    </location>
</feature>
<organism evidence="2 3">
    <name type="scientific">Lepidopterella palustris CBS 459.81</name>
    <dbReference type="NCBI Taxonomy" id="1314670"/>
    <lineage>
        <taxon>Eukaryota</taxon>
        <taxon>Fungi</taxon>
        <taxon>Dikarya</taxon>
        <taxon>Ascomycota</taxon>
        <taxon>Pezizomycotina</taxon>
        <taxon>Dothideomycetes</taxon>
        <taxon>Pleosporomycetidae</taxon>
        <taxon>Mytilinidiales</taxon>
        <taxon>Argynnaceae</taxon>
        <taxon>Lepidopterella</taxon>
    </lineage>
</organism>
<feature type="compositionally biased region" description="Low complexity" evidence="1">
    <location>
        <begin position="1"/>
        <end position="19"/>
    </location>
</feature>
<dbReference type="AlphaFoldDB" id="A0A8E2JA85"/>
<feature type="region of interest" description="Disordered" evidence="1">
    <location>
        <begin position="135"/>
        <end position="168"/>
    </location>
</feature>
<name>A0A8E2JA85_9PEZI</name>
<evidence type="ECO:0000256" key="1">
    <source>
        <dbReference type="SAM" id="MobiDB-lite"/>
    </source>
</evidence>
<reference evidence="2 3" key="1">
    <citation type="journal article" date="2016" name="Nat. Commun.">
        <title>Ectomycorrhizal ecology is imprinted in the genome of the dominant symbiotic fungus Cenococcum geophilum.</title>
        <authorList>
            <consortium name="DOE Joint Genome Institute"/>
            <person name="Peter M."/>
            <person name="Kohler A."/>
            <person name="Ohm R.A."/>
            <person name="Kuo A."/>
            <person name="Krutzmann J."/>
            <person name="Morin E."/>
            <person name="Arend M."/>
            <person name="Barry K.W."/>
            <person name="Binder M."/>
            <person name="Choi C."/>
            <person name="Clum A."/>
            <person name="Copeland A."/>
            <person name="Grisel N."/>
            <person name="Haridas S."/>
            <person name="Kipfer T."/>
            <person name="LaButti K."/>
            <person name="Lindquist E."/>
            <person name="Lipzen A."/>
            <person name="Maire R."/>
            <person name="Meier B."/>
            <person name="Mihaltcheva S."/>
            <person name="Molinier V."/>
            <person name="Murat C."/>
            <person name="Poggeler S."/>
            <person name="Quandt C.A."/>
            <person name="Sperisen C."/>
            <person name="Tritt A."/>
            <person name="Tisserant E."/>
            <person name="Crous P.W."/>
            <person name="Henrissat B."/>
            <person name="Nehls U."/>
            <person name="Egli S."/>
            <person name="Spatafora J.W."/>
            <person name="Grigoriev I.V."/>
            <person name="Martin F.M."/>
        </authorList>
    </citation>
    <scope>NUCLEOTIDE SEQUENCE [LARGE SCALE GENOMIC DNA]</scope>
    <source>
        <strain evidence="2 3">CBS 459.81</strain>
    </source>
</reference>
<gene>
    <name evidence="2" type="ORF">K432DRAFT_386460</name>
</gene>
<feature type="compositionally biased region" description="Low complexity" evidence="1">
    <location>
        <begin position="137"/>
        <end position="163"/>
    </location>
</feature>
<sequence>MTTTTSVTTSTSTRTTSSRRYLDPPPLYTPPKPPSSPSHIQPNPPPAPEEDPATSSPPSPPTLALAPSSYPPPYAPLDTLATSFILRPPLIYATQTSHTPRYQIAQDFTKSGRPRALHIRRLLPHESRSRSLCTTIFSNSTTRPTSRTSSTFTNSSSSSSTSTLPQCPLPYDPDATMYTITHYDMRGLRSSTLRGSIVLSTSHSLIGKRTTFHHLTKNPARDMLLQENESRMLKYGYHASAEWNRELLFRVRKGRWRDDAGHIVAVEAGENEGEREFRIVEEEIEGQEMGNGSYGVSGPRRDLLVACWMARVWTVEGLRWVGDLGAS</sequence>
<keyword evidence="3" id="KW-1185">Reference proteome</keyword>
<dbReference type="EMBL" id="KV745376">
    <property type="protein sequence ID" value="OCK75017.1"/>
    <property type="molecule type" value="Genomic_DNA"/>
</dbReference>
<accession>A0A8E2JA85</accession>
<feature type="compositionally biased region" description="Pro residues" evidence="1">
    <location>
        <begin position="23"/>
        <end position="47"/>
    </location>
</feature>
<proteinExistence type="predicted"/>
<dbReference type="OrthoDB" id="3939315at2759"/>
<evidence type="ECO:0000313" key="2">
    <source>
        <dbReference type="EMBL" id="OCK75017.1"/>
    </source>
</evidence>